<keyword evidence="4 6" id="KW-0450">Lipoyl</keyword>
<feature type="compositionally biased region" description="Basic and acidic residues" evidence="7">
    <location>
        <begin position="133"/>
        <end position="145"/>
    </location>
</feature>
<keyword evidence="5 6" id="KW-0012">Acyltransferase</keyword>
<dbReference type="PROSITE" id="PS50968">
    <property type="entry name" value="BIOTINYL_LIPOYL"/>
    <property type="match status" value="1"/>
</dbReference>
<dbReference type="InterPro" id="IPR036625">
    <property type="entry name" value="E3-bd_dom_sf"/>
</dbReference>
<dbReference type="RefSeq" id="WP_115932726.1">
    <property type="nucleotide sequence ID" value="NZ_QREH01000001.1"/>
</dbReference>
<feature type="region of interest" description="Disordered" evidence="7">
    <location>
        <begin position="101"/>
        <end position="264"/>
    </location>
</feature>
<feature type="compositionally biased region" description="Low complexity" evidence="7">
    <location>
        <begin position="239"/>
        <end position="264"/>
    </location>
</feature>
<dbReference type="EMBL" id="QREH01000001">
    <property type="protein sequence ID" value="REE04858.1"/>
    <property type="molecule type" value="Genomic_DNA"/>
</dbReference>
<dbReference type="GO" id="GO:0005737">
    <property type="term" value="C:cytoplasm"/>
    <property type="evidence" value="ECO:0007669"/>
    <property type="project" value="TreeGrafter"/>
</dbReference>
<keyword evidence="11" id="KW-1185">Reference proteome</keyword>
<name>A0A3D9LEQ3_9MICC</name>
<evidence type="ECO:0000256" key="5">
    <source>
        <dbReference type="ARBA" id="ARBA00023315"/>
    </source>
</evidence>
<feature type="compositionally biased region" description="Low complexity" evidence="7">
    <location>
        <begin position="101"/>
        <end position="115"/>
    </location>
</feature>
<evidence type="ECO:0000259" key="8">
    <source>
        <dbReference type="PROSITE" id="PS50968"/>
    </source>
</evidence>
<accession>A0A3D9LEQ3</accession>
<evidence type="ECO:0000259" key="9">
    <source>
        <dbReference type="PROSITE" id="PS51826"/>
    </source>
</evidence>
<protein>
    <recommendedName>
        <fullName evidence="6">Dihydrolipoamide acetyltransferase component of pyruvate dehydrogenase complex</fullName>
        <ecNumber evidence="6">2.3.1.-</ecNumber>
    </recommendedName>
</protein>
<dbReference type="Pfam" id="PF02817">
    <property type="entry name" value="E3_binding"/>
    <property type="match status" value="1"/>
</dbReference>
<dbReference type="SUPFAM" id="SSF51230">
    <property type="entry name" value="Single hybrid motif"/>
    <property type="match status" value="1"/>
</dbReference>
<dbReference type="Proteomes" id="UP000256727">
    <property type="component" value="Unassembled WGS sequence"/>
</dbReference>
<comment type="caution">
    <text evidence="10">The sequence shown here is derived from an EMBL/GenBank/DDBJ whole genome shotgun (WGS) entry which is preliminary data.</text>
</comment>
<comment type="similarity">
    <text evidence="2 6">Belongs to the 2-oxoacid dehydrogenase family.</text>
</comment>
<evidence type="ECO:0000256" key="1">
    <source>
        <dbReference type="ARBA" id="ARBA00001938"/>
    </source>
</evidence>
<keyword evidence="3 6" id="KW-0808">Transferase</keyword>
<evidence type="ECO:0000313" key="10">
    <source>
        <dbReference type="EMBL" id="REE04858.1"/>
    </source>
</evidence>
<dbReference type="Gene3D" id="2.40.50.100">
    <property type="match status" value="1"/>
</dbReference>
<dbReference type="FunFam" id="3.30.559.10:FF:000007">
    <property type="entry name" value="Dihydrolipoamide acetyltransferase component of pyruvate dehydrogenase complex"/>
    <property type="match status" value="1"/>
</dbReference>
<dbReference type="PROSITE" id="PS51826">
    <property type="entry name" value="PSBD"/>
    <property type="match status" value="1"/>
</dbReference>
<evidence type="ECO:0000256" key="4">
    <source>
        <dbReference type="ARBA" id="ARBA00022823"/>
    </source>
</evidence>
<dbReference type="InterPro" id="IPR050743">
    <property type="entry name" value="2-oxoacid_DH_E2_comp"/>
</dbReference>
<feature type="domain" description="Lipoyl-binding" evidence="8">
    <location>
        <begin position="1"/>
        <end position="76"/>
    </location>
</feature>
<organism evidence="10 11">
    <name type="scientific">Citricoccus muralis</name>
    <dbReference type="NCBI Taxonomy" id="169134"/>
    <lineage>
        <taxon>Bacteria</taxon>
        <taxon>Bacillati</taxon>
        <taxon>Actinomycetota</taxon>
        <taxon>Actinomycetes</taxon>
        <taxon>Micrococcales</taxon>
        <taxon>Micrococcaceae</taxon>
        <taxon>Citricoccus</taxon>
    </lineage>
</organism>
<dbReference type="OrthoDB" id="9805770at2"/>
<dbReference type="GO" id="GO:0031405">
    <property type="term" value="F:lipoic acid binding"/>
    <property type="evidence" value="ECO:0007669"/>
    <property type="project" value="TreeGrafter"/>
</dbReference>
<sequence length="583" mass="60571">MEIFTLPDVGEGLTEAEITEWRVAVGDTVAVNDVLCEIETAKSLVELPSPYAGTVAELMAPAGETIEVGTPIIGITTAASPDSSPEGSAPAAVETGYTMPAAAGDSADAGVGEEAPVPTDGGDPAHGTPADSNAHRDRAETHRETAGINTNGVQGSARGSGPALTGSGPKADSAQRRPRKPSSVTASVPEAPDSGTTSPRSAAPAASGQAAVAPSWSPSLREETGRATAASALRPSAQTPSSPTTPVPVDGAPAAVPAPSAPATRGLRLPAAVGNLVAAGRERQTEVAGLFERVLAKPPVRRIAKELGVDLTKVRATGQFGEVTRTDVENYLAERETNIDTSGSFWMPDTGDNVRRTERIRVKGVRKATAAAVSASYRDAPHVSIFVDVDASRTMEFVKRLKSSREFEGVKVTPLLILAKAVIWAAARNPHVNASWTDDEIHVKHYMNLGIAAATPRGLLVPNVKNANELSLRDLAESLGTLAKRARDGKTQPAEMADGTISITNIGALGIDTGTPIINPGEVAIVAFGTIRQKPWVVSGEVIPRWITTLGGSFDHRVVDGDLSARFMADVAAIMEEPALLLE</sequence>
<dbReference type="CDD" id="cd06849">
    <property type="entry name" value="lipoyl_domain"/>
    <property type="match status" value="1"/>
</dbReference>
<gene>
    <name evidence="10" type="ORF">C8E99_2714</name>
</gene>
<dbReference type="SUPFAM" id="SSF47005">
    <property type="entry name" value="Peripheral subunit-binding domain of 2-oxo acid dehydrogenase complex"/>
    <property type="match status" value="1"/>
</dbReference>
<comment type="cofactor">
    <cofactor evidence="1 6">
        <name>(R)-lipoate</name>
        <dbReference type="ChEBI" id="CHEBI:83088"/>
    </cofactor>
</comment>
<evidence type="ECO:0000313" key="11">
    <source>
        <dbReference type="Proteomes" id="UP000256727"/>
    </source>
</evidence>
<dbReference type="PANTHER" id="PTHR43178">
    <property type="entry name" value="DIHYDROLIPOAMIDE ACETYLTRANSFERASE COMPONENT OF PYRUVATE DEHYDROGENASE COMPLEX"/>
    <property type="match status" value="1"/>
</dbReference>
<dbReference type="EC" id="2.3.1.-" evidence="6"/>
<feature type="compositionally biased region" description="Low complexity" evidence="7">
    <location>
        <begin position="198"/>
        <end position="215"/>
    </location>
</feature>
<dbReference type="SUPFAM" id="SSF52777">
    <property type="entry name" value="CoA-dependent acyltransferases"/>
    <property type="match status" value="1"/>
</dbReference>
<dbReference type="Pfam" id="PF00198">
    <property type="entry name" value="2-oxoacid_dh"/>
    <property type="match status" value="1"/>
</dbReference>
<dbReference type="GO" id="GO:0016407">
    <property type="term" value="F:acetyltransferase activity"/>
    <property type="evidence" value="ECO:0007669"/>
    <property type="project" value="TreeGrafter"/>
</dbReference>
<dbReference type="Pfam" id="PF00364">
    <property type="entry name" value="Biotin_lipoyl"/>
    <property type="match status" value="1"/>
</dbReference>
<dbReference type="InterPro" id="IPR001078">
    <property type="entry name" value="2-oxoacid_DH_actylTfrase"/>
</dbReference>
<dbReference type="InterPro" id="IPR011053">
    <property type="entry name" value="Single_hybrid_motif"/>
</dbReference>
<dbReference type="InterPro" id="IPR000089">
    <property type="entry name" value="Biotin_lipoyl"/>
</dbReference>
<dbReference type="Gene3D" id="4.10.320.10">
    <property type="entry name" value="E3-binding domain"/>
    <property type="match status" value="1"/>
</dbReference>
<keyword evidence="10" id="KW-0670">Pyruvate</keyword>
<feature type="domain" description="Peripheral subunit-binding (PSBD)" evidence="9">
    <location>
        <begin position="295"/>
        <end position="332"/>
    </location>
</feature>
<evidence type="ECO:0000256" key="6">
    <source>
        <dbReference type="RuleBase" id="RU003423"/>
    </source>
</evidence>
<dbReference type="InterPro" id="IPR004167">
    <property type="entry name" value="PSBD"/>
</dbReference>
<proteinExistence type="inferred from homology"/>
<dbReference type="PANTHER" id="PTHR43178:SF5">
    <property type="entry name" value="LIPOAMIDE ACYLTRANSFERASE COMPONENT OF BRANCHED-CHAIN ALPHA-KETO ACID DEHYDROGENASE COMPLEX, MITOCHONDRIAL"/>
    <property type="match status" value="1"/>
</dbReference>
<dbReference type="Gene3D" id="3.30.559.10">
    <property type="entry name" value="Chloramphenicol acetyltransferase-like domain"/>
    <property type="match status" value="1"/>
</dbReference>
<reference evidence="10 11" key="1">
    <citation type="submission" date="2018-07" db="EMBL/GenBank/DDBJ databases">
        <title>Sequencing the genomes of 1000 actinobacteria strains.</title>
        <authorList>
            <person name="Klenk H.-P."/>
        </authorList>
    </citation>
    <scope>NUCLEOTIDE SEQUENCE [LARGE SCALE GENOMIC DNA]</scope>
    <source>
        <strain evidence="10 11">DSM 14442</strain>
    </source>
</reference>
<evidence type="ECO:0000256" key="2">
    <source>
        <dbReference type="ARBA" id="ARBA00007317"/>
    </source>
</evidence>
<evidence type="ECO:0000256" key="7">
    <source>
        <dbReference type="SAM" id="MobiDB-lite"/>
    </source>
</evidence>
<evidence type="ECO:0000256" key="3">
    <source>
        <dbReference type="ARBA" id="ARBA00022679"/>
    </source>
</evidence>
<dbReference type="AlphaFoldDB" id="A0A3D9LEQ3"/>
<dbReference type="InterPro" id="IPR023213">
    <property type="entry name" value="CAT-like_dom_sf"/>
</dbReference>